<dbReference type="OrthoDB" id="7843421at2"/>
<gene>
    <name evidence="1" type="ORF">EBB79_01815</name>
</gene>
<accession>A0A3T0MYC4</accession>
<reference evidence="1 2" key="1">
    <citation type="submission" date="2018-10" db="EMBL/GenBank/DDBJ databases">
        <title>Parasedimentitalea marina sp. nov., a psychrophilic bacterium isolated from deep seawater of the New Britain Trench.</title>
        <authorList>
            <person name="Cao J."/>
        </authorList>
    </citation>
    <scope>NUCLEOTIDE SEQUENCE [LARGE SCALE GENOMIC DNA]</scope>
    <source>
        <strain evidence="1 2">W43</strain>
    </source>
</reference>
<organism evidence="1 2">
    <name type="scientific">Parasedimentitalea marina</name>
    <dbReference type="NCBI Taxonomy" id="2483033"/>
    <lineage>
        <taxon>Bacteria</taxon>
        <taxon>Pseudomonadati</taxon>
        <taxon>Pseudomonadota</taxon>
        <taxon>Alphaproteobacteria</taxon>
        <taxon>Rhodobacterales</taxon>
        <taxon>Paracoccaceae</taxon>
        <taxon>Parasedimentitalea</taxon>
    </lineage>
</organism>
<evidence type="ECO:0000313" key="1">
    <source>
        <dbReference type="EMBL" id="AZV76752.1"/>
    </source>
</evidence>
<evidence type="ECO:0000313" key="2">
    <source>
        <dbReference type="Proteomes" id="UP000283063"/>
    </source>
</evidence>
<dbReference type="Proteomes" id="UP000283063">
    <property type="component" value="Chromosome"/>
</dbReference>
<dbReference type="InterPro" id="IPR029058">
    <property type="entry name" value="AB_hydrolase_fold"/>
</dbReference>
<dbReference type="RefSeq" id="WP_127747193.1">
    <property type="nucleotide sequence ID" value="NZ_CP033219.1"/>
</dbReference>
<protein>
    <recommendedName>
        <fullName evidence="3">Alpha/beta hydrolase</fullName>
    </recommendedName>
</protein>
<keyword evidence="2" id="KW-1185">Reference proteome</keyword>
<dbReference type="AlphaFoldDB" id="A0A3T0MYC4"/>
<evidence type="ECO:0008006" key="3">
    <source>
        <dbReference type="Google" id="ProtNLM"/>
    </source>
</evidence>
<proteinExistence type="predicted"/>
<dbReference type="EMBL" id="CP033219">
    <property type="protein sequence ID" value="AZV76752.1"/>
    <property type="molecule type" value="Genomic_DNA"/>
</dbReference>
<sequence length="304" mass="34247">MAAICETNSLSQAAKAGSFWLKGTNCDLVSELRSETLLVTFDNLASINERPETRPWGSWLGPRCEAMGYSILGVQSHQKDWYRTAEPSEQIADLQANGYFDRFKNIVFTGTSMGGFAALCFAGLVPKARVLAFSPQSTLNRDIAPFEKRYPYPHRKFDWVSPDYLDASQHVGDISSGHIFFDPKVREDKLHADRLISPSLTQVRIPFAGHMLIRVIVKAGALEHLLTTYPETGQVDATFFRLMRNKRQNKTWAKPFLAGVTARGDSLLTRQACTVLHKEHGHRFARRMRRQMINNAKHGPPVTV</sequence>
<dbReference type="SUPFAM" id="SSF53474">
    <property type="entry name" value="alpha/beta-Hydrolases"/>
    <property type="match status" value="1"/>
</dbReference>
<dbReference type="Gene3D" id="3.40.50.1820">
    <property type="entry name" value="alpha/beta hydrolase"/>
    <property type="match status" value="1"/>
</dbReference>
<dbReference type="KEGG" id="sedi:EBB79_01815"/>
<name>A0A3T0MYC4_9RHOB</name>